<feature type="domain" description="Peptidase C51" evidence="1">
    <location>
        <begin position="35"/>
        <end position="113"/>
    </location>
</feature>
<organism evidence="2 3">
    <name type="scientific">Streptomyces indicus</name>
    <dbReference type="NCBI Taxonomy" id="417292"/>
    <lineage>
        <taxon>Bacteria</taxon>
        <taxon>Bacillati</taxon>
        <taxon>Actinomycetota</taxon>
        <taxon>Actinomycetes</taxon>
        <taxon>Kitasatosporales</taxon>
        <taxon>Streptomycetaceae</taxon>
        <taxon>Streptomyces</taxon>
    </lineage>
</organism>
<dbReference type="Pfam" id="PF05257">
    <property type="entry name" value="CHAP"/>
    <property type="match status" value="1"/>
</dbReference>
<proteinExistence type="predicted"/>
<dbReference type="Proteomes" id="UP000199155">
    <property type="component" value="Unassembled WGS sequence"/>
</dbReference>
<reference evidence="2 3" key="1">
    <citation type="submission" date="2016-10" db="EMBL/GenBank/DDBJ databases">
        <authorList>
            <person name="de Groot N.N."/>
        </authorList>
    </citation>
    <scope>NUCLEOTIDE SEQUENCE [LARGE SCALE GENOMIC DNA]</scope>
    <source>
        <strain evidence="2 3">CGMCC 4.5727</strain>
    </source>
</reference>
<gene>
    <name evidence="2" type="ORF">SAMN05421806_1081</name>
</gene>
<accession>A0A1G9C8Q1</accession>
<feature type="non-terminal residue" evidence="2">
    <location>
        <position position="285"/>
    </location>
</feature>
<evidence type="ECO:0000259" key="1">
    <source>
        <dbReference type="Pfam" id="PF05257"/>
    </source>
</evidence>
<dbReference type="RefSeq" id="WP_143041356.1">
    <property type="nucleotide sequence ID" value="NZ_FNFF01000008.1"/>
</dbReference>
<evidence type="ECO:0000313" key="2">
    <source>
        <dbReference type="EMBL" id="SDK48019.1"/>
    </source>
</evidence>
<protein>
    <submittedName>
        <fullName evidence="2">CHAP domain-containing protein</fullName>
    </submittedName>
</protein>
<dbReference type="STRING" id="417292.SAMN05421806_1081"/>
<evidence type="ECO:0000313" key="3">
    <source>
        <dbReference type="Proteomes" id="UP000199155"/>
    </source>
</evidence>
<dbReference type="OrthoDB" id="3476732at2"/>
<dbReference type="InterPro" id="IPR007921">
    <property type="entry name" value="CHAP_dom"/>
</dbReference>
<keyword evidence="3" id="KW-1185">Reference proteome</keyword>
<sequence>MANTAESMLDKCRSYIGYKEGPDNDTIFGAWYPMNHQPWCAMFISYCAAKTDNADIIPKYASCAVGVDWFRDRGKFDSTPTVGAIVFYGAGGGEHTEIVESFTSSSITTIGGNTNNDGSANGDGVYRRVVSRSSSRIYGYGHPDYTEGSDMPKRVSVARKAADTLVAGAWEIVSFDTEFADGGAMHPADGASFIQGPAHYLVTASARISGLAEGTTIQTRFVEVNGAGAGVVQKAGPIQEHLVTSGDTFITQSRNGAYCDDGNRVQWHIQVATGTADGTLAFSDL</sequence>
<name>A0A1G9C8Q1_9ACTN</name>
<dbReference type="AlphaFoldDB" id="A0A1G9C8Q1"/>
<dbReference type="EMBL" id="FNFF01000008">
    <property type="protein sequence ID" value="SDK48019.1"/>
    <property type="molecule type" value="Genomic_DNA"/>
</dbReference>